<feature type="domain" description="Response regulatory" evidence="3">
    <location>
        <begin position="8"/>
        <end position="125"/>
    </location>
</feature>
<name>A0ABM7MA96_9GAMM</name>
<evidence type="ECO:0000313" key="4">
    <source>
        <dbReference type="EMBL" id="BCN92253.1"/>
    </source>
</evidence>
<dbReference type="InterPro" id="IPR050595">
    <property type="entry name" value="Bact_response_regulator"/>
</dbReference>
<dbReference type="PANTHER" id="PTHR44591:SF3">
    <property type="entry name" value="RESPONSE REGULATORY DOMAIN-CONTAINING PROTEIN"/>
    <property type="match status" value="1"/>
</dbReference>
<protein>
    <recommendedName>
        <fullName evidence="3">Response regulatory domain-containing protein</fullName>
    </recommendedName>
</protein>
<dbReference type="InterPro" id="IPR001789">
    <property type="entry name" value="Sig_transdc_resp-reg_receiver"/>
</dbReference>
<dbReference type="Proteomes" id="UP001054820">
    <property type="component" value="Chromosome"/>
</dbReference>
<dbReference type="Gene3D" id="3.40.50.2300">
    <property type="match status" value="1"/>
</dbReference>
<dbReference type="EMBL" id="AP024202">
    <property type="protein sequence ID" value="BCN92253.1"/>
    <property type="molecule type" value="Genomic_DNA"/>
</dbReference>
<proteinExistence type="predicted"/>
<feature type="modified residue" description="4-aspartylphosphate" evidence="2">
    <location>
        <position position="58"/>
    </location>
</feature>
<dbReference type="InterPro" id="IPR011006">
    <property type="entry name" value="CheY-like_superfamily"/>
</dbReference>
<dbReference type="SUPFAM" id="SSF52172">
    <property type="entry name" value="CheY-like"/>
    <property type="match status" value="1"/>
</dbReference>
<organism evidence="4 5">
    <name type="scientific">Thiomicrorhabdus immobilis</name>
    <dbReference type="NCBI Taxonomy" id="2791037"/>
    <lineage>
        <taxon>Bacteria</taxon>
        <taxon>Pseudomonadati</taxon>
        <taxon>Pseudomonadota</taxon>
        <taxon>Gammaproteobacteria</taxon>
        <taxon>Thiotrichales</taxon>
        <taxon>Piscirickettsiaceae</taxon>
        <taxon>Thiomicrorhabdus</taxon>
    </lineage>
</organism>
<reference evidence="4" key="1">
    <citation type="journal article" date="2022" name="Arch. Microbiol.">
        <title>Thiomicrorhabdus immobilis sp. nov., a mesophilic sulfur-oxidizing bacterium isolated from sediment of a brackish lake in northern Japan.</title>
        <authorList>
            <person name="Kojima H."/>
            <person name="Mochizuki J."/>
            <person name="Kanda M."/>
            <person name="Watanabe T."/>
            <person name="Fukui M."/>
        </authorList>
    </citation>
    <scope>NUCLEOTIDE SEQUENCE</scope>
    <source>
        <strain evidence="4">Am19</strain>
    </source>
</reference>
<dbReference type="PANTHER" id="PTHR44591">
    <property type="entry name" value="STRESS RESPONSE REGULATOR PROTEIN 1"/>
    <property type="match status" value="1"/>
</dbReference>
<accession>A0ABM7MA96</accession>
<evidence type="ECO:0000259" key="3">
    <source>
        <dbReference type="PROSITE" id="PS50110"/>
    </source>
</evidence>
<dbReference type="SMART" id="SM00448">
    <property type="entry name" value="REC"/>
    <property type="match status" value="1"/>
</dbReference>
<keyword evidence="5" id="KW-1185">Reference proteome</keyword>
<dbReference type="CDD" id="cd19923">
    <property type="entry name" value="REC_CheY_CheY3"/>
    <property type="match status" value="1"/>
</dbReference>
<sequence length="180" mass="20338">MAIDKNINILVVDDFATMIRIVTNLLKELGFTNIDDANDGSKAWPMIQSGKYDFIVSDWNMPEMTGIELLKRVRADENLKDMPFMLITAEQKRSQILEAAQAGVDGYIVKPFTAAILKEKIDKIAERKSLEKRGVKMAPPSQASQNYAAEQKAKLQKMLAAMPPEKRKAYLAKLKRDQYS</sequence>
<dbReference type="Pfam" id="PF00072">
    <property type="entry name" value="Response_reg"/>
    <property type="match status" value="1"/>
</dbReference>
<evidence type="ECO:0000256" key="1">
    <source>
        <dbReference type="ARBA" id="ARBA00022553"/>
    </source>
</evidence>
<keyword evidence="1 2" id="KW-0597">Phosphoprotein</keyword>
<evidence type="ECO:0000313" key="5">
    <source>
        <dbReference type="Proteomes" id="UP001054820"/>
    </source>
</evidence>
<evidence type="ECO:0000256" key="2">
    <source>
        <dbReference type="PROSITE-ProRule" id="PRU00169"/>
    </source>
</evidence>
<dbReference type="PROSITE" id="PS50110">
    <property type="entry name" value="RESPONSE_REGULATORY"/>
    <property type="match status" value="1"/>
</dbReference>
<gene>
    <name evidence="4" type="ORF">THMIRHAM_00380</name>
</gene>